<dbReference type="CDD" id="cd00093">
    <property type="entry name" value="HTH_XRE"/>
    <property type="match status" value="1"/>
</dbReference>
<dbReference type="InterPro" id="IPR001387">
    <property type="entry name" value="Cro/C1-type_HTH"/>
</dbReference>
<keyword evidence="2" id="KW-0238">DNA-binding</keyword>
<dbReference type="PANTHER" id="PTHR36511:SF4">
    <property type="entry name" value="ANTITOXIN MQSA"/>
    <property type="match status" value="1"/>
</dbReference>
<dbReference type="Proteomes" id="UP000189670">
    <property type="component" value="Unassembled WGS sequence"/>
</dbReference>
<evidence type="ECO:0000259" key="4">
    <source>
        <dbReference type="PROSITE" id="PS50943"/>
    </source>
</evidence>
<name>A0A1V1P5I8_9BACT</name>
<sequence>MRDSIKRAIGETVQDMLNSEFETSFTKKELDLLGITIPEIKLTTYQIKSIRKKMNLSQMVFAKLLNVSPSSIRQWEQGKRKPTGPTKILYELLDKSPNLLDHRLSVT</sequence>
<dbReference type="SUPFAM" id="SSF47413">
    <property type="entry name" value="lambda repressor-like DNA-binding domains"/>
    <property type="match status" value="1"/>
</dbReference>
<accession>A0A1V1P5I8</accession>
<evidence type="ECO:0000256" key="1">
    <source>
        <dbReference type="ARBA" id="ARBA00023015"/>
    </source>
</evidence>
<comment type="caution">
    <text evidence="5">The sequence shown here is derived from an EMBL/GenBank/DDBJ whole genome shotgun (WGS) entry which is preliminary data.</text>
</comment>
<evidence type="ECO:0000313" key="5">
    <source>
        <dbReference type="EMBL" id="ETR70005.1"/>
    </source>
</evidence>
<organism evidence="5 6">
    <name type="scientific">Candidatus Magnetoglobus multicellularis str. Araruama</name>
    <dbReference type="NCBI Taxonomy" id="890399"/>
    <lineage>
        <taxon>Bacteria</taxon>
        <taxon>Pseudomonadati</taxon>
        <taxon>Thermodesulfobacteriota</taxon>
        <taxon>Desulfobacteria</taxon>
        <taxon>Desulfobacterales</taxon>
        <taxon>Desulfobacteraceae</taxon>
        <taxon>Candidatus Magnetoglobus</taxon>
    </lineage>
</organism>
<proteinExistence type="predicted"/>
<reference evidence="6" key="1">
    <citation type="submission" date="2012-11" db="EMBL/GenBank/DDBJ databases">
        <authorList>
            <person name="Lucero-Rivera Y.E."/>
            <person name="Tovar-Ramirez D."/>
        </authorList>
    </citation>
    <scope>NUCLEOTIDE SEQUENCE [LARGE SCALE GENOMIC DNA]</scope>
    <source>
        <strain evidence="6">Araruama</strain>
    </source>
</reference>
<dbReference type="GO" id="GO:0003677">
    <property type="term" value="F:DNA binding"/>
    <property type="evidence" value="ECO:0007669"/>
    <property type="project" value="UniProtKB-KW"/>
</dbReference>
<dbReference type="PANTHER" id="PTHR36511">
    <property type="entry name" value="MERR FAMILY BACTERIAL REGULATORY PROTEIN"/>
    <property type="match status" value="1"/>
</dbReference>
<dbReference type="Pfam" id="PF01381">
    <property type="entry name" value="HTH_3"/>
    <property type="match status" value="1"/>
</dbReference>
<evidence type="ECO:0000313" key="6">
    <source>
        <dbReference type="Proteomes" id="UP000189670"/>
    </source>
</evidence>
<protein>
    <submittedName>
        <fullName evidence="5">Transcriptional regulator</fullName>
    </submittedName>
</protein>
<keyword evidence="1" id="KW-0805">Transcription regulation</keyword>
<dbReference type="AlphaFoldDB" id="A0A1V1P5I8"/>
<feature type="domain" description="HTH cro/C1-type" evidence="4">
    <location>
        <begin position="47"/>
        <end position="100"/>
    </location>
</feature>
<dbReference type="PROSITE" id="PS50943">
    <property type="entry name" value="HTH_CROC1"/>
    <property type="match status" value="1"/>
</dbReference>
<evidence type="ECO:0000256" key="2">
    <source>
        <dbReference type="ARBA" id="ARBA00023125"/>
    </source>
</evidence>
<dbReference type="SMART" id="SM00530">
    <property type="entry name" value="HTH_XRE"/>
    <property type="match status" value="1"/>
</dbReference>
<evidence type="ECO:0000256" key="3">
    <source>
        <dbReference type="ARBA" id="ARBA00023163"/>
    </source>
</evidence>
<gene>
    <name evidence="5" type="ORF">OMM_09138</name>
</gene>
<dbReference type="EMBL" id="ATBP01000509">
    <property type="protein sequence ID" value="ETR70005.1"/>
    <property type="molecule type" value="Genomic_DNA"/>
</dbReference>
<dbReference type="Gene3D" id="1.10.260.40">
    <property type="entry name" value="lambda repressor-like DNA-binding domains"/>
    <property type="match status" value="1"/>
</dbReference>
<dbReference type="InterPro" id="IPR010982">
    <property type="entry name" value="Lambda_DNA-bd_dom_sf"/>
</dbReference>
<dbReference type="InterPro" id="IPR052359">
    <property type="entry name" value="HTH-type_reg/antitoxin"/>
</dbReference>
<keyword evidence="3" id="KW-0804">Transcription</keyword>